<evidence type="ECO:0000256" key="1">
    <source>
        <dbReference type="ARBA" id="ARBA00004370"/>
    </source>
</evidence>
<evidence type="ECO:0000256" key="4">
    <source>
        <dbReference type="ARBA" id="ARBA00022989"/>
    </source>
</evidence>
<dbReference type="PANTHER" id="PTHR21659:SF42">
    <property type="entry name" value="UPF0057 MEMBRANE PROTEIN ZK632.10-RELATED"/>
    <property type="match status" value="1"/>
</dbReference>
<proteinExistence type="inferred from homology"/>
<accession>A0A1Y1W932</accession>
<keyword evidence="8" id="KW-1185">Reference proteome</keyword>
<keyword evidence="3 6" id="KW-0812">Transmembrane</keyword>
<comment type="similarity">
    <text evidence="2">Belongs to the UPF0057 (PMP3) family.</text>
</comment>
<feature type="transmembrane region" description="Helical" evidence="6">
    <location>
        <begin position="32"/>
        <end position="55"/>
    </location>
</feature>
<dbReference type="Pfam" id="PF01679">
    <property type="entry name" value="Pmp3"/>
    <property type="match status" value="1"/>
</dbReference>
<name>A0A1Y1W932_9FUNG</name>
<evidence type="ECO:0000313" key="7">
    <source>
        <dbReference type="EMBL" id="ORX69838.1"/>
    </source>
</evidence>
<dbReference type="OrthoDB" id="2802411at2759"/>
<sequence length="57" mass="6148">MPLTCSDIFKIIGACILPPIGVFMERGCGKDLIINVLLTILGVVPGSIHALYIICKY</sequence>
<organism evidence="7 8">
    <name type="scientific">Anaeromyces robustus</name>
    <dbReference type="NCBI Taxonomy" id="1754192"/>
    <lineage>
        <taxon>Eukaryota</taxon>
        <taxon>Fungi</taxon>
        <taxon>Fungi incertae sedis</taxon>
        <taxon>Chytridiomycota</taxon>
        <taxon>Chytridiomycota incertae sedis</taxon>
        <taxon>Neocallimastigomycetes</taxon>
        <taxon>Neocallimastigales</taxon>
        <taxon>Neocallimastigaceae</taxon>
        <taxon>Anaeromyces</taxon>
    </lineage>
</organism>
<comment type="caution">
    <text evidence="7">The sequence shown here is derived from an EMBL/GenBank/DDBJ whole genome shotgun (WGS) entry which is preliminary data.</text>
</comment>
<protein>
    <submittedName>
        <fullName evidence="7">Cation transport-related protein</fullName>
    </submittedName>
</protein>
<evidence type="ECO:0000256" key="2">
    <source>
        <dbReference type="ARBA" id="ARBA00009530"/>
    </source>
</evidence>
<keyword evidence="4 6" id="KW-1133">Transmembrane helix</keyword>
<reference evidence="7 8" key="2">
    <citation type="submission" date="2016-08" db="EMBL/GenBank/DDBJ databases">
        <title>Pervasive Adenine N6-methylation of Active Genes in Fungi.</title>
        <authorList>
            <consortium name="DOE Joint Genome Institute"/>
            <person name="Mondo S.J."/>
            <person name="Dannebaum R.O."/>
            <person name="Kuo R.C."/>
            <person name="Labutti K."/>
            <person name="Haridas S."/>
            <person name="Kuo A."/>
            <person name="Salamov A."/>
            <person name="Ahrendt S.R."/>
            <person name="Lipzen A."/>
            <person name="Sullivan W."/>
            <person name="Andreopoulos W.B."/>
            <person name="Clum A."/>
            <person name="Lindquist E."/>
            <person name="Daum C."/>
            <person name="Ramamoorthy G.K."/>
            <person name="Gryganskyi A."/>
            <person name="Culley D."/>
            <person name="Magnuson J.K."/>
            <person name="James T.Y."/>
            <person name="O'Malley M.A."/>
            <person name="Stajich J.E."/>
            <person name="Spatafora J.W."/>
            <person name="Visel A."/>
            <person name="Grigoriev I.V."/>
        </authorList>
    </citation>
    <scope>NUCLEOTIDE SEQUENCE [LARGE SCALE GENOMIC DNA]</scope>
    <source>
        <strain evidence="7 8">S4</strain>
    </source>
</reference>
<evidence type="ECO:0000313" key="8">
    <source>
        <dbReference type="Proteomes" id="UP000193944"/>
    </source>
</evidence>
<reference evidence="7 8" key="1">
    <citation type="submission" date="2016-08" db="EMBL/GenBank/DDBJ databases">
        <title>A Parts List for Fungal Cellulosomes Revealed by Comparative Genomics.</title>
        <authorList>
            <consortium name="DOE Joint Genome Institute"/>
            <person name="Haitjema C.H."/>
            <person name="Gilmore S.P."/>
            <person name="Henske J.K."/>
            <person name="Solomon K.V."/>
            <person name="De Groot R."/>
            <person name="Kuo A."/>
            <person name="Mondo S.J."/>
            <person name="Salamov A.A."/>
            <person name="Labutti K."/>
            <person name="Zhao Z."/>
            <person name="Chiniquy J."/>
            <person name="Barry K."/>
            <person name="Brewer H.M."/>
            <person name="Purvine S.O."/>
            <person name="Wright A.T."/>
            <person name="Boxma B."/>
            <person name="Van Alen T."/>
            <person name="Hackstein J.H."/>
            <person name="Baker S.E."/>
            <person name="Grigoriev I.V."/>
            <person name="O'Malley M.A."/>
        </authorList>
    </citation>
    <scope>NUCLEOTIDE SEQUENCE [LARGE SCALE GENOMIC DNA]</scope>
    <source>
        <strain evidence="7 8">S4</strain>
    </source>
</reference>
<dbReference type="EMBL" id="MCFG01000414">
    <property type="protein sequence ID" value="ORX69838.1"/>
    <property type="molecule type" value="Genomic_DNA"/>
</dbReference>
<dbReference type="GO" id="GO:0016020">
    <property type="term" value="C:membrane"/>
    <property type="evidence" value="ECO:0007669"/>
    <property type="project" value="UniProtKB-SubCell"/>
</dbReference>
<dbReference type="AlphaFoldDB" id="A0A1Y1W932"/>
<dbReference type="PANTHER" id="PTHR21659">
    <property type="entry name" value="HYDROPHOBIC PROTEIN RCI2 LOW TEMPERATURE AND SALT RESPONSIVE PROTEIN LTI6 -RELATED"/>
    <property type="match status" value="1"/>
</dbReference>
<gene>
    <name evidence="7" type="ORF">BCR32DRAFT_211364</name>
</gene>
<evidence type="ECO:0000256" key="6">
    <source>
        <dbReference type="SAM" id="Phobius"/>
    </source>
</evidence>
<dbReference type="InterPro" id="IPR000612">
    <property type="entry name" value="PMP3"/>
</dbReference>
<comment type="subcellular location">
    <subcellularLocation>
        <location evidence="1">Membrane</location>
    </subcellularLocation>
</comment>
<evidence type="ECO:0000256" key="5">
    <source>
        <dbReference type="ARBA" id="ARBA00023136"/>
    </source>
</evidence>
<keyword evidence="5 6" id="KW-0472">Membrane</keyword>
<evidence type="ECO:0000256" key="3">
    <source>
        <dbReference type="ARBA" id="ARBA00022692"/>
    </source>
</evidence>
<dbReference type="Proteomes" id="UP000193944">
    <property type="component" value="Unassembled WGS sequence"/>
</dbReference>